<dbReference type="NCBIfam" id="TIGR04294">
    <property type="entry name" value="pre_pil_HX9DG"/>
    <property type="match status" value="1"/>
</dbReference>
<keyword evidence="3" id="KW-1185">Reference proteome</keyword>
<dbReference type="OrthoDB" id="209901at2"/>
<name>A0A5B9W488_9BACT</name>
<proteinExistence type="predicted"/>
<protein>
    <submittedName>
        <fullName evidence="2">Type II secretion system protein G</fullName>
    </submittedName>
</protein>
<gene>
    <name evidence="2" type="primary">pulG_5</name>
    <name evidence="2" type="ORF">OJF2_34160</name>
</gene>
<organism evidence="2 3">
    <name type="scientific">Aquisphaera giovannonii</name>
    <dbReference type="NCBI Taxonomy" id="406548"/>
    <lineage>
        <taxon>Bacteria</taxon>
        <taxon>Pseudomonadati</taxon>
        <taxon>Planctomycetota</taxon>
        <taxon>Planctomycetia</taxon>
        <taxon>Isosphaerales</taxon>
        <taxon>Isosphaeraceae</taxon>
        <taxon>Aquisphaera</taxon>
    </lineage>
</organism>
<dbReference type="SUPFAM" id="SSF54523">
    <property type="entry name" value="Pili subunits"/>
    <property type="match status" value="1"/>
</dbReference>
<feature type="domain" description="DUF1559" evidence="1">
    <location>
        <begin position="33"/>
        <end position="351"/>
    </location>
</feature>
<evidence type="ECO:0000313" key="3">
    <source>
        <dbReference type="Proteomes" id="UP000324233"/>
    </source>
</evidence>
<evidence type="ECO:0000259" key="1">
    <source>
        <dbReference type="Pfam" id="PF07596"/>
    </source>
</evidence>
<reference evidence="2 3" key="1">
    <citation type="submission" date="2019-08" db="EMBL/GenBank/DDBJ databases">
        <title>Deep-cultivation of Planctomycetes and their phenomic and genomic characterization uncovers novel biology.</title>
        <authorList>
            <person name="Wiegand S."/>
            <person name="Jogler M."/>
            <person name="Boedeker C."/>
            <person name="Pinto D."/>
            <person name="Vollmers J."/>
            <person name="Rivas-Marin E."/>
            <person name="Kohn T."/>
            <person name="Peeters S.H."/>
            <person name="Heuer A."/>
            <person name="Rast P."/>
            <person name="Oberbeckmann S."/>
            <person name="Bunk B."/>
            <person name="Jeske O."/>
            <person name="Meyerdierks A."/>
            <person name="Storesund J.E."/>
            <person name="Kallscheuer N."/>
            <person name="Luecker S."/>
            <person name="Lage O.M."/>
            <person name="Pohl T."/>
            <person name="Merkel B.J."/>
            <person name="Hornburger P."/>
            <person name="Mueller R.-W."/>
            <person name="Bruemmer F."/>
            <person name="Labrenz M."/>
            <person name="Spormann A.M."/>
            <person name="Op den Camp H."/>
            <person name="Overmann J."/>
            <person name="Amann R."/>
            <person name="Jetten M.S.M."/>
            <person name="Mascher T."/>
            <person name="Medema M.H."/>
            <person name="Devos D.P."/>
            <person name="Kaster A.-K."/>
            <person name="Ovreas L."/>
            <person name="Rohde M."/>
            <person name="Galperin M.Y."/>
            <person name="Jogler C."/>
        </authorList>
    </citation>
    <scope>NUCLEOTIDE SEQUENCE [LARGE SCALE GENOMIC DNA]</scope>
    <source>
        <strain evidence="2 3">OJF2</strain>
    </source>
</reference>
<dbReference type="EMBL" id="CP042997">
    <property type="protein sequence ID" value="QEH34871.1"/>
    <property type="molecule type" value="Genomic_DNA"/>
</dbReference>
<dbReference type="KEGG" id="agv:OJF2_34160"/>
<dbReference type="PANTHER" id="PTHR30093">
    <property type="entry name" value="GENERAL SECRETION PATHWAY PROTEIN G"/>
    <property type="match status" value="1"/>
</dbReference>
<dbReference type="Pfam" id="PF07596">
    <property type="entry name" value="SBP_bac_10"/>
    <property type="match status" value="1"/>
</dbReference>
<dbReference type="AlphaFoldDB" id="A0A5B9W488"/>
<accession>A0A5B9W488</accession>
<dbReference type="InterPro" id="IPR045584">
    <property type="entry name" value="Pilin-like"/>
</dbReference>
<dbReference type="Pfam" id="PF07963">
    <property type="entry name" value="N_methyl"/>
    <property type="match status" value="1"/>
</dbReference>
<dbReference type="PANTHER" id="PTHR30093:SF2">
    <property type="entry name" value="TYPE II SECRETION SYSTEM PROTEIN H"/>
    <property type="match status" value="1"/>
</dbReference>
<dbReference type="Proteomes" id="UP000324233">
    <property type="component" value="Chromosome"/>
</dbReference>
<sequence>MTARSRRGFTLIELLVVIAIIAVLIALLLPAVQSAREAARRAQCINNLKQIGIALHNYHSANSKFPMGNSLNLQGPLNTDWALWNSWSAQGLMLGYMEQTPIYNAINFSFGPYPVNQYSNINATASNAIIASFLCPSDPFAASGGDQSAGGGCINSYAASFGATAGNGSGWSDNVLPQNHQPPTGTSGMFAYALSYGIESATDGSSNTIAFAEWLVGDGRGASGSRYRGNMEMNDGSGTPSILNAQTNMPAILTALQGCISKFQNEPNTNAANVSDYKGWRWALGAYGFGSFNTIQLPNDKQYNVGGCRDGSGNQAWADGGWTIGAASAHPGGCNVLFADGSSHFVKDTVARNIWMSLGTRNGGEVVSADSY</sequence>
<dbReference type="InterPro" id="IPR012902">
    <property type="entry name" value="N_methyl_site"/>
</dbReference>
<dbReference type="PROSITE" id="PS00409">
    <property type="entry name" value="PROKAR_NTER_METHYL"/>
    <property type="match status" value="1"/>
</dbReference>
<dbReference type="InterPro" id="IPR011453">
    <property type="entry name" value="DUF1559"/>
</dbReference>
<dbReference type="Gene3D" id="3.30.700.10">
    <property type="entry name" value="Glycoprotein, Type 4 Pilin"/>
    <property type="match status" value="1"/>
</dbReference>
<dbReference type="InterPro" id="IPR027558">
    <property type="entry name" value="Pre_pil_HX9DG_C"/>
</dbReference>
<evidence type="ECO:0000313" key="2">
    <source>
        <dbReference type="EMBL" id="QEH34871.1"/>
    </source>
</evidence>
<dbReference type="RefSeq" id="WP_148594739.1">
    <property type="nucleotide sequence ID" value="NZ_CP042997.1"/>
</dbReference>
<dbReference type="NCBIfam" id="TIGR02532">
    <property type="entry name" value="IV_pilin_GFxxxE"/>
    <property type="match status" value="1"/>
</dbReference>